<evidence type="ECO:0000313" key="3">
    <source>
        <dbReference type="Proteomes" id="UP001208567"/>
    </source>
</evidence>
<evidence type="ECO:0000259" key="1">
    <source>
        <dbReference type="Pfam" id="PF04961"/>
    </source>
</evidence>
<keyword evidence="3" id="KW-1185">Reference proteome</keyword>
<dbReference type="Gene3D" id="1.20.120.680">
    <property type="entry name" value="Formiminotetrahydrofolate cyclodeaminase monomer, up-and-down helical bundle"/>
    <property type="match status" value="1"/>
</dbReference>
<dbReference type="SUPFAM" id="SSF101262">
    <property type="entry name" value="Methenyltetrahydrofolate cyclohydrolase-like"/>
    <property type="match status" value="1"/>
</dbReference>
<dbReference type="EMBL" id="BRXR01000001">
    <property type="protein sequence ID" value="GLC28662.1"/>
    <property type="molecule type" value="Genomic_DNA"/>
</dbReference>
<organism evidence="2 3">
    <name type="scientific">Clostridium omnivorum</name>
    <dbReference type="NCBI Taxonomy" id="1604902"/>
    <lineage>
        <taxon>Bacteria</taxon>
        <taxon>Bacillati</taxon>
        <taxon>Bacillota</taxon>
        <taxon>Clostridia</taxon>
        <taxon>Eubacteriales</taxon>
        <taxon>Clostridiaceae</taxon>
        <taxon>Clostridium</taxon>
    </lineage>
</organism>
<evidence type="ECO:0000313" key="2">
    <source>
        <dbReference type="EMBL" id="GLC28662.1"/>
    </source>
</evidence>
<reference evidence="2 3" key="1">
    <citation type="journal article" date="2024" name="Int. J. Syst. Evol. Microbiol.">
        <title>Clostridium omnivorum sp. nov., isolated from anoxic soil under the treatment of reductive soil disinfestation.</title>
        <authorList>
            <person name="Ueki A."/>
            <person name="Tonouchi A."/>
            <person name="Kaku N."/>
            <person name="Honma S."/>
            <person name="Ueki K."/>
        </authorList>
    </citation>
    <scope>NUCLEOTIDE SEQUENCE [LARGE SCALE GENOMIC DNA]</scope>
    <source>
        <strain evidence="2 3">E14</strain>
    </source>
</reference>
<dbReference type="InterPro" id="IPR036178">
    <property type="entry name" value="Formintransfe-cycloase-like_sf"/>
</dbReference>
<sequence>MLSNLTVNEFIKELASNSPAPGGGSVAALSASIGSALSCMVFNLTIGKKSYNEYDENTKNMILDSLKQSDTSKEEFLSLMEKDVEEFLQLMAAFKLPKETEEEKVIRSNKIKEGYVKALEVPFEVAKKAYSIYEFVLVACKYGNKNAVSDAGVAALMLQTAIESAILNVKINLSSISDEEYKKNIQLKCNELIENGNAKKNEILEIVNSKL</sequence>
<feature type="domain" description="Cyclodeaminase/cyclohydrolase" evidence="1">
    <location>
        <begin position="6"/>
        <end position="190"/>
    </location>
</feature>
<dbReference type="Proteomes" id="UP001208567">
    <property type="component" value="Unassembled WGS sequence"/>
</dbReference>
<dbReference type="RefSeq" id="WP_264847926.1">
    <property type="nucleotide sequence ID" value="NZ_BRXR01000001.1"/>
</dbReference>
<comment type="caution">
    <text evidence="2">The sequence shown here is derived from an EMBL/GenBank/DDBJ whole genome shotgun (WGS) entry which is preliminary data.</text>
</comment>
<proteinExistence type="predicted"/>
<name>A0ABQ5N0E7_9CLOT</name>
<accession>A0ABQ5N0E7</accession>
<dbReference type="Pfam" id="PF04961">
    <property type="entry name" value="FTCD_C"/>
    <property type="match status" value="1"/>
</dbReference>
<dbReference type="InterPro" id="IPR007044">
    <property type="entry name" value="Cyclodeamin/CycHdrlase"/>
</dbReference>
<protein>
    <submittedName>
        <fullName evidence="2">Methenyltetrahydrofolate cyclohydrolase</fullName>
    </submittedName>
</protein>
<gene>
    <name evidence="2" type="ORF">bsdE14_00720</name>
</gene>